<dbReference type="EMBL" id="MU118037">
    <property type="protein sequence ID" value="KAF9647279.1"/>
    <property type="molecule type" value="Genomic_DNA"/>
</dbReference>
<organism evidence="1 2">
    <name type="scientific">Thelephora ganbajun</name>
    <name type="common">Ganba fungus</name>
    <dbReference type="NCBI Taxonomy" id="370292"/>
    <lineage>
        <taxon>Eukaryota</taxon>
        <taxon>Fungi</taxon>
        <taxon>Dikarya</taxon>
        <taxon>Basidiomycota</taxon>
        <taxon>Agaricomycotina</taxon>
        <taxon>Agaricomycetes</taxon>
        <taxon>Thelephorales</taxon>
        <taxon>Thelephoraceae</taxon>
        <taxon>Thelephora</taxon>
    </lineage>
</organism>
<proteinExistence type="predicted"/>
<comment type="caution">
    <text evidence="1">The sequence shown here is derived from an EMBL/GenBank/DDBJ whole genome shotgun (WGS) entry which is preliminary data.</text>
</comment>
<accession>A0ACB6ZCM2</accession>
<reference evidence="1" key="2">
    <citation type="journal article" date="2020" name="Nat. Commun.">
        <title>Large-scale genome sequencing of mycorrhizal fungi provides insights into the early evolution of symbiotic traits.</title>
        <authorList>
            <person name="Miyauchi S."/>
            <person name="Kiss E."/>
            <person name="Kuo A."/>
            <person name="Drula E."/>
            <person name="Kohler A."/>
            <person name="Sanchez-Garcia M."/>
            <person name="Morin E."/>
            <person name="Andreopoulos B."/>
            <person name="Barry K.W."/>
            <person name="Bonito G."/>
            <person name="Buee M."/>
            <person name="Carver A."/>
            <person name="Chen C."/>
            <person name="Cichocki N."/>
            <person name="Clum A."/>
            <person name="Culley D."/>
            <person name="Crous P.W."/>
            <person name="Fauchery L."/>
            <person name="Girlanda M."/>
            <person name="Hayes R.D."/>
            <person name="Keri Z."/>
            <person name="LaButti K."/>
            <person name="Lipzen A."/>
            <person name="Lombard V."/>
            <person name="Magnuson J."/>
            <person name="Maillard F."/>
            <person name="Murat C."/>
            <person name="Nolan M."/>
            <person name="Ohm R.A."/>
            <person name="Pangilinan J."/>
            <person name="Pereira M.F."/>
            <person name="Perotto S."/>
            <person name="Peter M."/>
            <person name="Pfister S."/>
            <person name="Riley R."/>
            <person name="Sitrit Y."/>
            <person name="Stielow J.B."/>
            <person name="Szollosi G."/>
            <person name="Zifcakova L."/>
            <person name="Stursova M."/>
            <person name="Spatafora J.W."/>
            <person name="Tedersoo L."/>
            <person name="Vaario L.M."/>
            <person name="Yamada A."/>
            <person name="Yan M."/>
            <person name="Wang P."/>
            <person name="Xu J."/>
            <person name="Bruns T."/>
            <person name="Baldrian P."/>
            <person name="Vilgalys R."/>
            <person name="Dunand C."/>
            <person name="Henrissat B."/>
            <person name="Grigoriev I.V."/>
            <person name="Hibbett D."/>
            <person name="Nagy L.G."/>
            <person name="Martin F.M."/>
        </authorList>
    </citation>
    <scope>NUCLEOTIDE SEQUENCE</scope>
    <source>
        <strain evidence="1">P2</strain>
    </source>
</reference>
<keyword evidence="2" id="KW-1185">Reference proteome</keyword>
<evidence type="ECO:0000313" key="1">
    <source>
        <dbReference type="EMBL" id="KAF9647279.1"/>
    </source>
</evidence>
<gene>
    <name evidence="1" type="ORF">BDM02DRAFT_3248891</name>
</gene>
<name>A0ACB6ZCM2_THEGA</name>
<dbReference type="Proteomes" id="UP000886501">
    <property type="component" value="Unassembled WGS sequence"/>
</dbReference>
<evidence type="ECO:0000313" key="2">
    <source>
        <dbReference type="Proteomes" id="UP000886501"/>
    </source>
</evidence>
<protein>
    <submittedName>
        <fullName evidence="1">Cytochrome P450</fullName>
    </submittedName>
</protein>
<reference evidence="1" key="1">
    <citation type="submission" date="2019-10" db="EMBL/GenBank/DDBJ databases">
        <authorList>
            <consortium name="DOE Joint Genome Institute"/>
            <person name="Kuo A."/>
            <person name="Miyauchi S."/>
            <person name="Kiss E."/>
            <person name="Drula E."/>
            <person name="Kohler A."/>
            <person name="Sanchez-Garcia M."/>
            <person name="Andreopoulos B."/>
            <person name="Barry K.W."/>
            <person name="Bonito G."/>
            <person name="Buee M."/>
            <person name="Carver A."/>
            <person name="Chen C."/>
            <person name="Cichocki N."/>
            <person name="Clum A."/>
            <person name="Culley D."/>
            <person name="Crous P.W."/>
            <person name="Fauchery L."/>
            <person name="Girlanda M."/>
            <person name="Hayes R."/>
            <person name="Keri Z."/>
            <person name="Labutti K."/>
            <person name="Lipzen A."/>
            <person name="Lombard V."/>
            <person name="Magnuson J."/>
            <person name="Maillard F."/>
            <person name="Morin E."/>
            <person name="Murat C."/>
            <person name="Nolan M."/>
            <person name="Ohm R."/>
            <person name="Pangilinan J."/>
            <person name="Pereira M."/>
            <person name="Perotto S."/>
            <person name="Peter M."/>
            <person name="Riley R."/>
            <person name="Sitrit Y."/>
            <person name="Stielow B."/>
            <person name="Szollosi G."/>
            <person name="Zifcakova L."/>
            <person name="Stursova M."/>
            <person name="Spatafora J.W."/>
            <person name="Tedersoo L."/>
            <person name="Vaario L.-M."/>
            <person name="Yamada A."/>
            <person name="Yan M."/>
            <person name="Wang P."/>
            <person name="Xu J."/>
            <person name="Bruns T."/>
            <person name="Baldrian P."/>
            <person name="Vilgalys R."/>
            <person name="Henrissat B."/>
            <person name="Grigoriev I.V."/>
            <person name="Hibbett D."/>
            <person name="Nagy L.G."/>
            <person name="Martin F.M."/>
        </authorList>
    </citation>
    <scope>NUCLEOTIDE SEQUENCE</scope>
    <source>
        <strain evidence="1">P2</strain>
    </source>
</reference>
<sequence>MDLHNACLTLCAAFLVGYFLRQRRRWSSVRDVPGPETPSWVFGHQWYFQNEEAGVVEKNFLERYGNVVRWRGPFGDDRLWVSDPKAIHHILHKGGYNYAKSKDEREQARLITDYSVGWADGEVHRRHRRAMTPAFGTANIKDLLPTFMKFANKLTDKWHDVIENEESRDSATIDANMWFGKATLDAIGAGAFEYDFSSLDNTDNLLARSYQNLFVEVFGGATKGITFIMDIIRWLPSGLLTWLLFDIRALPEMENLRLNRKEAHIVARRLIEAKRQELKDGTARKDILSSLVKAGATQRPDSSMSDDEIVAQVRGLMLAGHETTAKSLTFAIWELAKHPEFQEKLRAEICGALEMVRARGGVNFDVNDFGNMPHLVAVIKETLRMHPIAVDIPMRMSRAADILPLTKPFIGLSGKVYNELPIPAGATIVISTFGYNQNPDLWGPNAYEFRPERWFDMNEKPESPVGMYGNLVTFSGGVRSCLGWRFSVVEMQAFIVTLVRQFKFSLADGNPPIRRRRPGILVPMVAGEEEKGAQLPIKVTALRND</sequence>